<dbReference type="Proteomes" id="UP001218579">
    <property type="component" value="Unassembled WGS sequence"/>
</dbReference>
<evidence type="ECO:0000313" key="1">
    <source>
        <dbReference type="EMBL" id="MDC7677316.1"/>
    </source>
</evidence>
<sequence length="45" mass="4660">MTTPISPFIYSFAALALAFSLVTISPQPASERALYGATAAADRNG</sequence>
<protein>
    <submittedName>
        <fullName evidence="1">Uncharacterized protein</fullName>
    </submittedName>
</protein>
<dbReference type="EMBL" id="JAQQKV010000003">
    <property type="protein sequence ID" value="MDC7677316.1"/>
    <property type="molecule type" value="Genomic_DNA"/>
</dbReference>
<proteinExistence type="predicted"/>
<evidence type="ECO:0000313" key="2">
    <source>
        <dbReference type="Proteomes" id="UP001218579"/>
    </source>
</evidence>
<accession>A0ABT5HM48</accession>
<comment type="caution">
    <text evidence="1">The sequence shown here is derived from an EMBL/GenBank/DDBJ whole genome shotgun (WGS) entry which is preliminary data.</text>
</comment>
<keyword evidence="2" id="KW-1185">Reference proteome</keyword>
<reference evidence="1 2" key="1">
    <citation type="submission" date="2023-01" db="EMBL/GenBank/DDBJ databases">
        <title>Novel species of the genus Asticcacaulis isolated from rivers.</title>
        <authorList>
            <person name="Lu H."/>
        </authorList>
    </citation>
    <scope>NUCLEOTIDE SEQUENCE [LARGE SCALE GENOMIC DNA]</scope>
    <source>
        <strain evidence="1 2">LKC15W</strain>
    </source>
</reference>
<gene>
    <name evidence="1" type="ORF">PQU98_14315</name>
</gene>
<organism evidence="1 2">
    <name type="scientific">Asticcacaulis machinosus</name>
    <dbReference type="NCBI Taxonomy" id="2984211"/>
    <lineage>
        <taxon>Bacteria</taxon>
        <taxon>Pseudomonadati</taxon>
        <taxon>Pseudomonadota</taxon>
        <taxon>Alphaproteobacteria</taxon>
        <taxon>Caulobacterales</taxon>
        <taxon>Caulobacteraceae</taxon>
        <taxon>Asticcacaulis</taxon>
    </lineage>
</organism>
<name>A0ABT5HM48_9CAUL</name>
<dbReference type="RefSeq" id="WP_272745639.1">
    <property type="nucleotide sequence ID" value="NZ_JAQQKV010000003.1"/>
</dbReference>